<protein>
    <submittedName>
        <fullName evidence="1">Uncharacterized protein</fullName>
    </submittedName>
</protein>
<dbReference type="EMBL" id="ML122311">
    <property type="protein sequence ID" value="RPD54053.1"/>
    <property type="molecule type" value="Genomic_DNA"/>
</dbReference>
<keyword evidence="2" id="KW-1185">Reference proteome</keyword>
<name>A0A5C2RR55_9APHY</name>
<evidence type="ECO:0000313" key="1">
    <source>
        <dbReference type="EMBL" id="RPD54053.1"/>
    </source>
</evidence>
<proteinExistence type="predicted"/>
<organism evidence="1 2">
    <name type="scientific">Lentinus tigrinus ALCF2SS1-6</name>
    <dbReference type="NCBI Taxonomy" id="1328759"/>
    <lineage>
        <taxon>Eukaryota</taxon>
        <taxon>Fungi</taxon>
        <taxon>Dikarya</taxon>
        <taxon>Basidiomycota</taxon>
        <taxon>Agaricomycotina</taxon>
        <taxon>Agaricomycetes</taxon>
        <taxon>Polyporales</taxon>
        <taxon>Polyporaceae</taxon>
        <taxon>Lentinus</taxon>
    </lineage>
</organism>
<sequence length="137" mass="15188">MLPCSRSNFSFLPLYADRGTVSGRAMYSIVPVHCTWDRRGEGRAAMMGLQSPTGTMTDCKSALTSWSQVIVQVPLLPQRPSAPRLRQNGHPGRPIFVTANRHRDWVSCLLPGRSFQPVTGDGLNFFWTVPCRGCIPV</sequence>
<accession>A0A5C2RR55</accession>
<evidence type="ECO:0000313" key="2">
    <source>
        <dbReference type="Proteomes" id="UP000313359"/>
    </source>
</evidence>
<dbReference type="AlphaFoldDB" id="A0A5C2RR55"/>
<reference evidence="1" key="1">
    <citation type="journal article" date="2018" name="Genome Biol. Evol.">
        <title>Genomics and development of Lentinus tigrinus, a white-rot wood-decaying mushroom with dimorphic fruiting bodies.</title>
        <authorList>
            <person name="Wu B."/>
            <person name="Xu Z."/>
            <person name="Knudson A."/>
            <person name="Carlson A."/>
            <person name="Chen N."/>
            <person name="Kovaka S."/>
            <person name="LaButti K."/>
            <person name="Lipzen A."/>
            <person name="Pennachio C."/>
            <person name="Riley R."/>
            <person name="Schakwitz W."/>
            <person name="Umezawa K."/>
            <person name="Ohm R.A."/>
            <person name="Grigoriev I.V."/>
            <person name="Nagy L.G."/>
            <person name="Gibbons J."/>
            <person name="Hibbett D."/>
        </authorList>
    </citation>
    <scope>NUCLEOTIDE SEQUENCE [LARGE SCALE GENOMIC DNA]</scope>
    <source>
        <strain evidence="1">ALCF2SS1-6</strain>
    </source>
</reference>
<gene>
    <name evidence="1" type="ORF">L227DRAFT_371741</name>
</gene>
<dbReference type="Proteomes" id="UP000313359">
    <property type="component" value="Unassembled WGS sequence"/>
</dbReference>